<evidence type="ECO:0000313" key="3">
    <source>
        <dbReference type="Proteomes" id="UP000481033"/>
    </source>
</evidence>
<feature type="transmembrane region" description="Helical" evidence="1">
    <location>
        <begin position="9"/>
        <end position="27"/>
    </location>
</feature>
<accession>A0A6M0RFF2</accession>
<dbReference type="AlphaFoldDB" id="A0A6M0RFF2"/>
<feature type="transmembrane region" description="Helical" evidence="1">
    <location>
        <begin position="33"/>
        <end position="49"/>
    </location>
</feature>
<dbReference type="EMBL" id="QXHD01000003">
    <property type="protein sequence ID" value="NEZ54492.1"/>
    <property type="molecule type" value="Genomic_DNA"/>
</dbReference>
<evidence type="ECO:0000313" key="2">
    <source>
        <dbReference type="EMBL" id="NEZ54492.1"/>
    </source>
</evidence>
<keyword evidence="1" id="KW-0812">Transmembrane</keyword>
<dbReference type="Proteomes" id="UP000481033">
    <property type="component" value="Unassembled WGS sequence"/>
</dbReference>
<keyword evidence="1" id="KW-1133">Transmembrane helix</keyword>
<keyword evidence="3" id="KW-1185">Reference proteome</keyword>
<gene>
    <name evidence="2" type="ORF">DXZ20_02040</name>
</gene>
<dbReference type="RefSeq" id="WP_163669536.1">
    <property type="nucleotide sequence ID" value="NZ_QXHD01000003.1"/>
</dbReference>
<sequence>MATLNIRGLIFLMTAAIPGHLISYFSFDYVPQPRLGFASIFMVIIDLVYRARQDNLNKQIPMQPIDILPPEIASQIPNETIPYITEDMARQVVDALSNNLSVSPERQARIDAFVEEKNVEYDEWLRERRAEGLPDPEIHGVVFVIPQ</sequence>
<protein>
    <submittedName>
        <fullName evidence="2">Uncharacterized protein</fullName>
    </submittedName>
</protein>
<proteinExistence type="predicted"/>
<comment type="caution">
    <text evidence="2">The sequence shown here is derived from an EMBL/GenBank/DDBJ whole genome shotgun (WGS) entry which is preliminary data.</text>
</comment>
<keyword evidence="1" id="KW-0472">Membrane</keyword>
<reference evidence="2 3" key="1">
    <citation type="journal article" date="2020" name="Microb. Ecol.">
        <title>Ecogenomics of the Marine Benthic Filamentous Cyanobacterium Adonisia.</title>
        <authorList>
            <person name="Walter J.M."/>
            <person name="Coutinho F.H."/>
            <person name="Leomil L."/>
            <person name="Hargreaves P.I."/>
            <person name="Campeao M.E."/>
            <person name="Vieira V.V."/>
            <person name="Silva B.S."/>
            <person name="Fistarol G.O."/>
            <person name="Salomon P.S."/>
            <person name="Sawabe T."/>
            <person name="Mino S."/>
            <person name="Hosokawa M."/>
            <person name="Miyashita H."/>
            <person name="Maruyama F."/>
            <person name="van Verk M.C."/>
            <person name="Dutilh B.E."/>
            <person name="Thompson C.C."/>
            <person name="Thompson F.L."/>
        </authorList>
    </citation>
    <scope>NUCLEOTIDE SEQUENCE [LARGE SCALE GENOMIC DNA]</scope>
    <source>
        <strain evidence="2 3">CCMR0081</strain>
    </source>
</reference>
<name>A0A6M0RFF2_9CYAN</name>
<evidence type="ECO:0000256" key="1">
    <source>
        <dbReference type="SAM" id="Phobius"/>
    </source>
</evidence>
<organism evidence="2 3">
    <name type="scientific">Adonisia turfae CCMR0081</name>
    <dbReference type="NCBI Taxonomy" id="2292702"/>
    <lineage>
        <taxon>Bacteria</taxon>
        <taxon>Bacillati</taxon>
        <taxon>Cyanobacteriota</taxon>
        <taxon>Adonisia</taxon>
        <taxon>Adonisia turfae</taxon>
    </lineage>
</organism>